<evidence type="ECO:0000256" key="10">
    <source>
        <dbReference type="ARBA" id="ARBA00023211"/>
    </source>
</evidence>
<dbReference type="Gene3D" id="2.60.120.10">
    <property type="entry name" value="Jelly Rolls"/>
    <property type="match status" value="1"/>
</dbReference>
<comment type="caution">
    <text evidence="15">The sequence shown here is derived from an EMBL/GenBank/DDBJ whole genome shotgun (WGS) entry which is preliminary data.</text>
</comment>
<evidence type="ECO:0000256" key="3">
    <source>
        <dbReference type="ARBA" id="ARBA00007456"/>
    </source>
</evidence>
<dbReference type="FunFam" id="2.60.120.10:FF:000098">
    <property type="entry name" value="Germin-like protein 9-3"/>
    <property type="match status" value="1"/>
</dbReference>
<feature type="binding site" evidence="12">
    <location>
        <position position="146"/>
    </location>
    <ligand>
        <name>Mn(2+)</name>
        <dbReference type="ChEBI" id="CHEBI:29035"/>
    </ligand>
</feature>
<dbReference type="PANTHER" id="PTHR31238">
    <property type="entry name" value="GERMIN-LIKE PROTEIN SUBFAMILY 3 MEMBER 3"/>
    <property type="match status" value="1"/>
</dbReference>
<feature type="binding site" evidence="11">
    <location>
        <position position="136"/>
    </location>
    <ligand>
        <name>oxalate</name>
        <dbReference type="ChEBI" id="CHEBI:30623"/>
    </ligand>
</feature>
<evidence type="ECO:0000256" key="12">
    <source>
        <dbReference type="PIRSR" id="PIRSR601929-2"/>
    </source>
</evidence>
<dbReference type="InterPro" id="IPR011051">
    <property type="entry name" value="RmlC_Cupin_sf"/>
</dbReference>
<feature type="binding site" evidence="12">
    <location>
        <position position="139"/>
    </location>
    <ligand>
        <name>Mn(2+)</name>
        <dbReference type="ChEBI" id="CHEBI:29035"/>
    </ligand>
</feature>
<evidence type="ECO:0000256" key="8">
    <source>
        <dbReference type="ARBA" id="ARBA00022729"/>
    </source>
</evidence>
<evidence type="ECO:0000256" key="6">
    <source>
        <dbReference type="ARBA" id="ARBA00022525"/>
    </source>
</evidence>
<name>A0A835FFZ2_9POAL</name>
<comment type="subunit">
    <text evidence="4">Oligomer (believed to be a pentamer but probably hexamer).</text>
</comment>
<keyword evidence="10 11" id="KW-0464">Manganese</keyword>
<evidence type="ECO:0000256" key="4">
    <source>
        <dbReference type="ARBA" id="ARBA00011268"/>
    </source>
</evidence>
<evidence type="ECO:0000259" key="14">
    <source>
        <dbReference type="SMART" id="SM00835"/>
    </source>
</evidence>
<keyword evidence="8" id="KW-0732">Signal</keyword>
<reference evidence="15" key="1">
    <citation type="submission" date="2020-07" db="EMBL/GenBank/DDBJ databases">
        <title>Genome sequence and genetic diversity analysis of an under-domesticated orphan crop, white fonio (Digitaria exilis).</title>
        <authorList>
            <person name="Bennetzen J.L."/>
            <person name="Chen S."/>
            <person name="Ma X."/>
            <person name="Wang X."/>
            <person name="Yssel A.E.J."/>
            <person name="Chaluvadi S.R."/>
            <person name="Johnson M."/>
            <person name="Gangashetty P."/>
            <person name="Hamidou F."/>
            <person name="Sanogo M.D."/>
            <person name="Zwaenepoel A."/>
            <person name="Wallace J."/>
            <person name="Van De Peer Y."/>
            <person name="Van Deynze A."/>
        </authorList>
    </citation>
    <scope>NUCLEOTIDE SEQUENCE</scope>
    <source>
        <tissue evidence="15">Leaves</tissue>
    </source>
</reference>
<dbReference type="InterPro" id="IPR006045">
    <property type="entry name" value="Cupin_1"/>
</dbReference>
<accession>A0A835FFZ2</accession>
<comment type="similarity">
    <text evidence="3 13">Belongs to the germin family.</text>
</comment>
<dbReference type="GO" id="GO:0030145">
    <property type="term" value="F:manganese ion binding"/>
    <property type="evidence" value="ECO:0007669"/>
    <property type="project" value="UniProtKB-UniRule"/>
</dbReference>
<protein>
    <recommendedName>
        <fullName evidence="13">Germin-like protein</fullName>
    </recommendedName>
</protein>
<comment type="subcellular location">
    <subcellularLocation>
        <location evidence="2 13">Secreted</location>
        <location evidence="2 13">Extracellular space</location>
        <location evidence="2 13">Apoplast</location>
    </subcellularLocation>
</comment>
<keyword evidence="5 13" id="KW-0052">Apoplast</keyword>
<keyword evidence="6 13" id="KW-0964">Secreted</keyword>
<evidence type="ECO:0000256" key="1">
    <source>
        <dbReference type="ARBA" id="ARBA00003629"/>
    </source>
</evidence>
<dbReference type="EMBL" id="JACEFO010000909">
    <property type="protein sequence ID" value="KAF8753196.1"/>
    <property type="molecule type" value="Genomic_DNA"/>
</dbReference>
<dbReference type="GO" id="GO:0048046">
    <property type="term" value="C:apoplast"/>
    <property type="evidence" value="ECO:0007669"/>
    <property type="project" value="UniProtKB-SubCell"/>
</dbReference>
<organism evidence="15 16">
    <name type="scientific">Digitaria exilis</name>
    <dbReference type="NCBI Taxonomy" id="1010633"/>
    <lineage>
        <taxon>Eukaryota</taxon>
        <taxon>Viridiplantae</taxon>
        <taxon>Streptophyta</taxon>
        <taxon>Embryophyta</taxon>
        <taxon>Tracheophyta</taxon>
        <taxon>Spermatophyta</taxon>
        <taxon>Magnoliopsida</taxon>
        <taxon>Liliopsida</taxon>
        <taxon>Poales</taxon>
        <taxon>Poaceae</taxon>
        <taxon>PACMAD clade</taxon>
        <taxon>Panicoideae</taxon>
        <taxon>Panicodae</taxon>
        <taxon>Paniceae</taxon>
        <taxon>Anthephorinae</taxon>
        <taxon>Digitaria</taxon>
    </lineage>
</organism>
<keyword evidence="9" id="KW-0325">Glycoprotein</keyword>
<dbReference type="SUPFAM" id="SSF51182">
    <property type="entry name" value="RmlC-like cupins"/>
    <property type="match status" value="1"/>
</dbReference>
<dbReference type="InterPro" id="IPR001929">
    <property type="entry name" value="Germin"/>
</dbReference>
<dbReference type="PRINTS" id="PR00325">
    <property type="entry name" value="GERMIN"/>
</dbReference>
<proteinExistence type="inferred from homology"/>
<evidence type="ECO:0000313" key="16">
    <source>
        <dbReference type="Proteomes" id="UP000636709"/>
    </source>
</evidence>
<evidence type="ECO:0000313" key="15">
    <source>
        <dbReference type="EMBL" id="KAF8753196.1"/>
    </source>
</evidence>
<dbReference type="OrthoDB" id="1546383at2759"/>
<feature type="binding site" evidence="11">
    <location>
        <position position="146"/>
    </location>
    <ligand>
        <name>oxalate</name>
        <dbReference type="ChEBI" id="CHEBI:30623"/>
    </ligand>
</feature>
<evidence type="ECO:0000256" key="11">
    <source>
        <dbReference type="PIRSR" id="PIRSR601929-1"/>
    </source>
</evidence>
<feature type="domain" description="Cupin type-1" evidence="14">
    <location>
        <begin position="95"/>
        <end position="239"/>
    </location>
</feature>
<feature type="binding site" evidence="12">
    <location>
        <position position="187"/>
    </location>
    <ligand>
        <name>Mn(2+)</name>
        <dbReference type="ChEBI" id="CHEBI:29035"/>
    </ligand>
</feature>
<evidence type="ECO:0000256" key="7">
    <source>
        <dbReference type="ARBA" id="ARBA00022723"/>
    </source>
</evidence>
<dbReference type="InterPro" id="IPR014710">
    <property type="entry name" value="RmlC-like_jellyroll"/>
</dbReference>
<evidence type="ECO:0000256" key="13">
    <source>
        <dbReference type="RuleBase" id="RU366015"/>
    </source>
</evidence>
<keyword evidence="7 11" id="KW-0479">Metal-binding</keyword>
<dbReference type="Pfam" id="PF00190">
    <property type="entry name" value="Cupin_1"/>
    <property type="match status" value="1"/>
</dbReference>
<dbReference type="Proteomes" id="UP000636709">
    <property type="component" value="Unassembled WGS sequence"/>
</dbReference>
<dbReference type="CDD" id="cd02241">
    <property type="entry name" value="cupin_OxOx"/>
    <property type="match status" value="1"/>
</dbReference>
<evidence type="ECO:0000256" key="2">
    <source>
        <dbReference type="ARBA" id="ARBA00004271"/>
    </source>
</evidence>
<dbReference type="AlphaFoldDB" id="A0A835FFZ2"/>
<keyword evidence="16" id="KW-1185">Reference proteome</keyword>
<feature type="binding site" evidence="12">
    <location>
        <position position="141"/>
    </location>
    <ligand>
        <name>Mn(2+)</name>
        <dbReference type="ChEBI" id="CHEBI:29035"/>
    </ligand>
</feature>
<evidence type="ECO:0000256" key="9">
    <source>
        <dbReference type="ARBA" id="ARBA00023180"/>
    </source>
</evidence>
<dbReference type="SMART" id="SM00835">
    <property type="entry name" value="Cupin_1"/>
    <property type="match status" value="1"/>
</dbReference>
<sequence length="279" mass="29688">MPRHSQTHWHTALPRPQCQQLAHTPQSRATTTQEYKMAAALGRRILLLLAVAAVHHQLPRCALAGDPNILTDFVTPMGVGPDQIDGNFFTYTRLLSVLPGDTDKFTVSKATAAEFPALLGQSVSYAALVYGSGTVNPPHIHPRASELLVVVQGTLLVGLVDAARYGTVYTAALETGDMFVFPKGMVHWQWNNGSDVARAFSAFGSASPGTISLPTTLFETGIDDAVLEKSFHTDEATVEELKRDLAPPGPSSSAFGGRAQLPRLAAALLCVGAAFSLAL</sequence>
<feature type="binding site" evidence="11">
    <location>
        <position position="141"/>
    </location>
    <ligand>
        <name>oxalate</name>
        <dbReference type="ChEBI" id="CHEBI:30623"/>
    </ligand>
</feature>
<gene>
    <name evidence="15" type="ORF">HU200_011642</name>
</gene>
<evidence type="ECO:0000256" key="5">
    <source>
        <dbReference type="ARBA" id="ARBA00022523"/>
    </source>
</evidence>
<comment type="function">
    <text evidence="1">May play a role in plant defense. Probably has no oxalate oxidase activity even if the active site is conserved.</text>
</comment>